<evidence type="ECO:0000313" key="1">
    <source>
        <dbReference type="EMBL" id="ABA98020.1"/>
    </source>
</evidence>
<accession>Q2QRZ3</accession>
<sequence>MAWGKACKGKFAGNLGTKAKAFILIQIKITDTPQPYAIFLHWKLATFAHPPNNASVYL</sequence>
<reference evidence="1" key="2">
    <citation type="submission" date="2005-04" db="EMBL/GenBank/DDBJ databases">
        <authorList>
            <person name="Buell C.R."/>
            <person name="Wing R.A."/>
            <person name="McCombie W.A."/>
            <person name="Ouyang S."/>
        </authorList>
    </citation>
    <scope>NUCLEOTIDE SEQUENCE</scope>
</reference>
<dbReference type="AlphaFoldDB" id="Q2QRZ3"/>
<dbReference type="EMBL" id="DP000011">
    <property type="protein sequence ID" value="ABA98020.1"/>
    <property type="molecule type" value="Genomic_DNA"/>
</dbReference>
<reference evidence="1" key="3">
    <citation type="submission" date="2006-01" db="EMBL/GenBank/DDBJ databases">
        <authorList>
            <person name="Buell R."/>
        </authorList>
    </citation>
    <scope>NUCLEOTIDE SEQUENCE</scope>
</reference>
<gene>
    <name evidence="1" type="ordered locus">LOC_Os12g25890</name>
</gene>
<proteinExistence type="predicted"/>
<organism evidence="1">
    <name type="scientific">Oryza sativa subsp. japonica</name>
    <name type="common">Rice</name>
    <dbReference type="NCBI Taxonomy" id="39947"/>
    <lineage>
        <taxon>Eukaryota</taxon>
        <taxon>Viridiplantae</taxon>
        <taxon>Streptophyta</taxon>
        <taxon>Embryophyta</taxon>
        <taxon>Tracheophyta</taxon>
        <taxon>Spermatophyta</taxon>
        <taxon>Magnoliopsida</taxon>
        <taxon>Liliopsida</taxon>
        <taxon>Poales</taxon>
        <taxon>Poaceae</taxon>
        <taxon>BOP clade</taxon>
        <taxon>Oryzoideae</taxon>
        <taxon>Oryzeae</taxon>
        <taxon>Oryzinae</taxon>
        <taxon>Oryza</taxon>
        <taxon>Oryza sativa</taxon>
    </lineage>
</organism>
<name>Q2QRZ3_ORYSJ</name>
<reference evidence="1" key="1">
    <citation type="journal article" date="2005" name="BMC Biol.">
        <title>The sequence of rice chromosomes 11 and 12, rich in disease resistance genes and recent gene duplications.</title>
        <authorList>
            <consortium name="The rice chromosomes 11 and 12 sequencing consortia"/>
        </authorList>
    </citation>
    <scope>NUCLEOTIDE SEQUENCE [LARGE SCALE GENOMIC DNA]</scope>
</reference>
<protein>
    <submittedName>
        <fullName evidence="1">Uncharacterized protein</fullName>
    </submittedName>
</protein>